<reference evidence="5 6" key="1">
    <citation type="submission" date="2020-07" db="EMBL/GenBank/DDBJ databases">
        <title>Draft genome sequence of four isobutane-metabolizing strains capable of cometabolically degrading diverse ether contaminants.</title>
        <authorList>
            <person name="Chen W."/>
            <person name="Faulkner N."/>
            <person name="Smith C."/>
            <person name="Hyman M."/>
        </authorList>
    </citation>
    <scope>NUCLEOTIDE SEQUENCE [LARGE SCALE GENOMIC DNA]</scope>
    <source>
        <strain evidence="5 6">2A</strain>
    </source>
</reference>
<dbReference type="InterPro" id="IPR019888">
    <property type="entry name" value="Tscrpt_reg_AsnC-like"/>
</dbReference>
<dbReference type="AlphaFoldDB" id="A0A7G8P8E3"/>
<dbReference type="Gene3D" id="1.10.10.10">
    <property type="entry name" value="Winged helix-like DNA-binding domain superfamily/Winged helix DNA-binding domain"/>
    <property type="match status" value="1"/>
</dbReference>
<evidence type="ECO:0000256" key="3">
    <source>
        <dbReference type="ARBA" id="ARBA00023163"/>
    </source>
</evidence>
<dbReference type="Pfam" id="PF13412">
    <property type="entry name" value="HTH_24"/>
    <property type="match status" value="1"/>
</dbReference>
<keyword evidence="1" id="KW-0805">Transcription regulation</keyword>
<evidence type="ECO:0000256" key="1">
    <source>
        <dbReference type="ARBA" id="ARBA00023015"/>
    </source>
</evidence>
<organism evidence="5 6">
    <name type="scientific">Mycolicibacterium fluoranthenivorans</name>
    <dbReference type="NCBI Taxonomy" id="258505"/>
    <lineage>
        <taxon>Bacteria</taxon>
        <taxon>Bacillati</taxon>
        <taxon>Actinomycetota</taxon>
        <taxon>Actinomycetes</taxon>
        <taxon>Mycobacteriales</taxon>
        <taxon>Mycobacteriaceae</taxon>
        <taxon>Mycolicibacterium</taxon>
    </lineage>
</organism>
<dbReference type="PANTHER" id="PTHR30154">
    <property type="entry name" value="LEUCINE-RESPONSIVE REGULATORY PROTEIN"/>
    <property type="match status" value="1"/>
</dbReference>
<keyword evidence="3" id="KW-0804">Transcription</keyword>
<dbReference type="InterPro" id="IPR011991">
    <property type="entry name" value="ArsR-like_HTH"/>
</dbReference>
<dbReference type="KEGG" id="mflu:HZU40_20370"/>
<dbReference type="SUPFAM" id="SSF54909">
    <property type="entry name" value="Dimeric alpha+beta barrel"/>
    <property type="match status" value="1"/>
</dbReference>
<dbReference type="RefSeq" id="WP_090357466.1">
    <property type="nucleotide sequence ID" value="NZ_CP059894.1"/>
</dbReference>
<dbReference type="EMBL" id="CP059894">
    <property type="protein sequence ID" value="QNJ90609.1"/>
    <property type="molecule type" value="Genomic_DNA"/>
</dbReference>
<dbReference type="InterPro" id="IPR036388">
    <property type="entry name" value="WH-like_DNA-bd_sf"/>
</dbReference>
<dbReference type="PANTHER" id="PTHR30154:SF34">
    <property type="entry name" value="TRANSCRIPTIONAL REGULATOR AZLB"/>
    <property type="match status" value="1"/>
</dbReference>
<protein>
    <submittedName>
        <fullName evidence="5">Lrp/AsnC family transcriptional regulator</fullName>
    </submittedName>
</protein>
<feature type="domain" description="HTH asnC-type" evidence="4">
    <location>
        <begin position="10"/>
        <end position="71"/>
    </location>
</feature>
<evidence type="ECO:0000256" key="2">
    <source>
        <dbReference type="ARBA" id="ARBA00023125"/>
    </source>
</evidence>
<proteinExistence type="predicted"/>
<dbReference type="Pfam" id="PF01037">
    <property type="entry name" value="AsnC_trans_reg"/>
    <property type="match status" value="1"/>
</dbReference>
<dbReference type="InterPro" id="IPR000485">
    <property type="entry name" value="AsnC-type_HTH_dom"/>
</dbReference>
<dbReference type="SUPFAM" id="SSF46785">
    <property type="entry name" value="Winged helix' DNA-binding domain"/>
    <property type="match status" value="1"/>
</dbReference>
<dbReference type="GO" id="GO:0005829">
    <property type="term" value="C:cytosol"/>
    <property type="evidence" value="ECO:0007669"/>
    <property type="project" value="TreeGrafter"/>
</dbReference>
<keyword evidence="2" id="KW-0238">DNA-binding</keyword>
<dbReference type="InterPro" id="IPR019887">
    <property type="entry name" value="Tscrpt_reg_AsnC/Lrp_C"/>
</dbReference>
<dbReference type="PRINTS" id="PR00033">
    <property type="entry name" value="HTHASNC"/>
</dbReference>
<evidence type="ECO:0000259" key="4">
    <source>
        <dbReference type="PROSITE" id="PS50956"/>
    </source>
</evidence>
<dbReference type="GO" id="GO:0043200">
    <property type="term" value="P:response to amino acid"/>
    <property type="evidence" value="ECO:0007669"/>
    <property type="project" value="TreeGrafter"/>
</dbReference>
<gene>
    <name evidence="5" type="ORF">HZU40_20370</name>
</gene>
<dbReference type="Gene3D" id="3.30.70.920">
    <property type="match status" value="1"/>
</dbReference>
<dbReference type="Proteomes" id="UP000515498">
    <property type="component" value="Chromosome"/>
</dbReference>
<name>A0A7G8P8E3_9MYCO</name>
<evidence type="ECO:0000313" key="6">
    <source>
        <dbReference type="Proteomes" id="UP000515498"/>
    </source>
</evidence>
<dbReference type="PROSITE" id="PS50956">
    <property type="entry name" value="HTH_ASNC_2"/>
    <property type="match status" value="1"/>
</dbReference>
<dbReference type="GO" id="GO:0043565">
    <property type="term" value="F:sequence-specific DNA binding"/>
    <property type="evidence" value="ECO:0007669"/>
    <property type="project" value="InterPro"/>
</dbReference>
<dbReference type="SMART" id="SM00344">
    <property type="entry name" value="HTH_ASNC"/>
    <property type="match status" value="1"/>
</dbReference>
<evidence type="ECO:0000313" key="5">
    <source>
        <dbReference type="EMBL" id="QNJ90609.1"/>
    </source>
</evidence>
<dbReference type="InterPro" id="IPR036390">
    <property type="entry name" value="WH_DNA-bd_sf"/>
</dbReference>
<dbReference type="CDD" id="cd00090">
    <property type="entry name" value="HTH_ARSR"/>
    <property type="match status" value="1"/>
</dbReference>
<sequence length="165" mass="18191">MGIVTNKPRVDAIDARIIKALSDDPRATVIALADATKLSRNTVQARLSKLESHGVLRSLERRIDPAAIGYPITAFILTRVTQRKLGQIAASLQQIPEVIEVHGLGGVTDLMIHVVAREADDLYRIAGQILDIDGVEQTTTSLVMRKLVDYRITPLLDDLIHQPRD</sequence>
<dbReference type="InterPro" id="IPR011008">
    <property type="entry name" value="Dimeric_a/b-barrel"/>
</dbReference>
<accession>A0A7G8P8E3</accession>